<evidence type="ECO:0000313" key="4">
    <source>
        <dbReference type="Proteomes" id="UP001253458"/>
    </source>
</evidence>
<keyword evidence="3" id="KW-1185">Reference proteome</keyword>
<accession>A0AAJ2BXG7</accession>
<evidence type="ECO:0000313" key="1">
    <source>
        <dbReference type="EMBL" id="MDR6767713.1"/>
    </source>
</evidence>
<protein>
    <submittedName>
        <fullName evidence="1">Uncharacterized protein</fullName>
    </submittedName>
</protein>
<evidence type="ECO:0000313" key="2">
    <source>
        <dbReference type="EMBL" id="MDR6839695.1"/>
    </source>
</evidence>
<proteinExistence type="predicted"/>
<evidence type="ECO:0000313" key="3">
    <source>
        <dbReference type="Proteomes" id="UP001249076"/>
    </source>
</evidence>
<dbReference type="EMBL" id="JAVDTS010000011">
    <property type="protein sequence ID" value="MDR6839695.1"/>
    <property type="molecule type" value="Genomic_DNA"/>
</dbReference>
<dbReference type="Proteomes" id="UP001249076">
    <property type="component" value="Unassembled WGS sequence"/>
</dbReference>
<comment type="caution">
    <text evidence="1">The sequence shown here is derived from an EMBL/GenBank/DDBJ whole genome shotgun (WGS) entry which is preliminary data.</text>
</comment>
<reference evidence="1 3" key="1">
    <citation type="submission" date="2023-07" db="EMBL/GenBank/DDBJ databases">
        <title>Sorghum-associated microbial communities from plants grown in Nebraska, USA.</title>
        <authorList>
            <person name="Schachtman D."/>
        </authorList>
    </citation>
    <scope>NUCLEOTIDE SEQUENCE</scope>
    <source>
        <strain evidence="2 3">BE105</strain>
        <strain evidence="1">BE69</strain>
    </source>
</reference>
<sequence length="64" mass="7287">MSTFNTKPVGVQGVMIPKGVEISVWSDGEWRPIGKTLSHVRPALRRDRSRTVWGLKRGRRASRK</sequence>
<dbReference type="RefSeq" id="WP_209820685.1">
    <property type="nucleotide sequence ID" value="NZ_JAVDTL010000004.1"/>
</dbReference>
<gene>
    <name evidence="1" type="ORF">J2W88_002994</name>
    <name evidence="2" type="ORF">J2W93_004563</name>
</gene>
<dbReference type="AlphaFoldDB" id="A0AAJ2BXG7"/>
<organism evidence="1 4">
    <name type="scientific">Acidovorax delafieldii</name>
    <name type="common">Pseudomonas delafieldii</name>
    <dbReference type="NCBI Taxonomy" id="47920"/>
    <lineage>
        <taxon>Bacteria</taxon>
        <taxon>Pseudomonadati</taxon>
        <taxon>Pseudomonadota</taxon>
        <taxon>Betaproteobacteria</taxon>
        <taxon>Burkholderiales</taxon>
        <taxon>Comamonadaceae</taxon>
        <taxon>Acidovorax</taxon>
    </lineage>
</organism>
<dbReference type="EMBL" id="JAVDTL010000004">
    <property type="protein sequence ID" value="MDR6767713.1"/>
    <property type="molecule type" value="Genomic_DNA"/>
</dbReference>
<name>A0AAJ2BXG7_ACIDE</name>
<dbReference type="Proteomes" id="UP001253458">
    <property type="component" value="Unassembled WGS sequence"/>
</dbReference>